<evidence type="ECO:0000313" key="1">
    <source>
        <dbReference type="EMBL" id="CAK5284153.1"/>
    </source>
</evidence>
<keyword evidence="2" id="KW-1185">Reference proteome</keyword>
<sequence length="110" mass="12122">CHELEMNGADDRENLELEAEVKGKLLAVIDMCRECGARGSSVGAPTDSYRAGQLGEARSELHLASARVKSLHYQHMNNMQAFCQEQFAAQAMQNAQLIQAVKNSRSKKVT</sequence>
<evidence type="ECO:0000313" key="2">
    <source>
        <dbReference type="Proteomes" id="UP001295794"/>
    </source>
</evidence>
<comment type="caution">
    <text evidence="1">The sequence shown here is derived from an EMBL/GenBank/DDBJ whole genome shotgun (WGS) entry which is preliminary data.</text>
</comment>
<protein>
    <submittedName>
        <fullName evidence="1">Uncharacterized protein</fullName>
    </submittedName>
</protein>
<feature type="non-terminal residue" evidence="1">
    <location>
        <position position="110"/>
    </location>
</feature>
<accession>A0AAD2Q799</accession>
<reference evidence="1" key="1">
    <citation type="submission" date="2023-11" db="EMBL/GenBank/DDBJ databases">
        <authorList>
            <person name="De Vega J J."/>
            <person name="De Vega J J."/>
        </authorList>
    </citation>
    <scope>NUCLEOTIDE SEQUENCE</scope>
</reference>
<dbReference type="Proteomes" id="UP001295794">
    <property type="component" value="Unassembled WGS sequence"/>
</dbReference>
<dbReference type="EMBL" id="CAVNYO010000478">
    <property type="protein sequence ID" value="CAK5284153.1"/>
    <property type="molecule type" value="Genomic_DNA"/>
</dbReference>
<gene>
    <name evidence="1" type="ORF">MYCIT1_LOCUS37195</name>
</gene>
<name>A0AAD2Q799_9AGAR</name>
<proteinExistence type="predicted"/>
<dbReference type="AlphaFoldDB" id="A0AAD2Q799"/>
<organism evidence="1 2">
    <name type="scientific">Mycena citricolor</name>
    <dbReference type="NCBI Taxonomy" id="2018698"/>
    <lineage>
        <taxon>Eukaryota</taxon>
        <taxon>Fungi</taxon>
        <taxon>Dikarya</taxon>
        <taxon>Basidiomycota</taxon>
        <taxon>Agaricomycotina</taxon>
        <taxon>Agaricomycetes</taxon>
        <taxon>Agaricomycetidae</taxon>
        <taxon>Agaricales</taxon>
        <taxon>Marasmiineae</taxon>
        <taxon>Mycenaceae</taxon>
        <taxon>Mycena</taxon>
    </lineage>
</organism>